<organism evidence="1 2">
    <name type="scientific">Paenibacillus amylolyticus</name>
    <dbReference type="NCBI Taxonomy" id="1451"/>
    <lineage>
        <taxon>Bacteria</taxon>
        <taxon>Bacillati</taxon>
        <taxon>Bacillota</taxon>
        <taxon>Bacilli</taxon>
        <taxon>Bacillales</taxon>
        <taxon>Paenibacillaceae</taxon>
        <taxon>Paenibacillus</taxon>
    </lineage>
</organism>
<comment type="caution">
    <text evidence="1">The sequence shown here is derived from an EMBL/GenBank/DDBJ whole genome shotgun (WGS) entry which is preliminary data.</text>
</comment>
<evidence type="ECO:0000313" key="2">
    <source>
        <dbReference type="Proteomes" id="UP001254832"/>
    </source>
</evidence>
<accession>A0AAP5LTK5</accession>
<dbReference type="EMBL" id="JAVDTR010000019">
    <property type="protein sequence ID" value="MDR6726739.1"/>
    <property type="molecule type" value="Genomic_DNA"/>
</dbReference>
<dbReference type="Proteomes" id="UP001254832">
    <property type="component" value="Unassembled WGS sequence"/>
</dbReference>
<dbReference type="SUPFAM" id="SSF56655">
    <property type="entry name" value="Carbohydrate phosphatase"/>
    <property type="match status" value="1"/>
</dbReference>
<sequence length="84" mass="9513">MMRLWAPTLQWCMLAKGDIDGIILYNSEGDDLYSGLLMAQEAGAIVMDFEGKLFEKSHPEPYLIACHPDHQTYLLNIVKEGLEI</sequence>
<protein>
    <submittedName>
        <fullName evidence="1">Fructose-1,6-bisphosphatase/inositol monophosphatase family enzyme</fullName>
    </submittedName>
</protein>
<dbReference type="AlphaFoldDB" id="A0AAP5LTK5"/>
<reference evidence="1" key="1">
    <citation type="submission" date="2023-07" db="EMBL/GenBank/DDBJ databases">
        <title>Sorghum-associated microbial communities from plants grown in Nebraska, USA.</title>
        <authorList>
            <person name="Schachtman D."/>
        </authorList>
    </citation>
    <scope>NUCLEOTIDE SEQUENCE</scope>
    <source>
        <strain evidence="1">BE80</strain>
    </source>
</reference>
<evidence type="ECO:0000313" key="1">
    <source>
        <dbReference type="EMBL" id="MDR6726739.1"/>
    </source>
</evidence>
<gene>
    <name evidence="1" type="ORF">J2W91_005261</name>
</gene>
<proteinExistence type="predicted"/>
<dbReference type="Gene3D" id="3.40.190.80">
    <property type="match status" value="1"/>
</dbReference>
<name>A0AAP5LTK5_PAEAM</name>